<reference evidence="3 4" key="1">
    <citation type="submission" date="2020-04" db="EMBL/GenBank/DDBJ databases">
        <title>Perkinsus olseni comparative genomics.</title>
        <authorList>
            <person name="Bogema D.R."/>
        </authorList>
    </citation>
    <scope>NUCLEOTIDE SEQUENCE [LARGE SCALE GENOMIC DNA]</scope>
    <source>
        <strain evidence="3">ATCC PRA-179</strain>
    </source>
</reference>
<evidence type="ECO:0000313" key="3">
    <source>
        <dbReference type="EMBL" id="KAF4655674.1"/>
    </source>
</evidence>
<evidence type="ECO:0000313" key="4">
    <source>
        <dbReference type="Proteomes" id="UP000570595"/>
    </source>
</evidence>
<organism evidence="3 4">
    <name type="scientific">Perkinsus olseni</name>
    <name type="common">Perkinsus atlanticus</name>
    <dbReference type="NCBI Taxonomy" id="32597"/>
    <lineage>
        <taxon>Eukaryota</taxon>
        <taxon>Sar</taxon>
        <taxon>Alveolata</taxon>
        <taxon>Perkinsozoa</taxon>
        <taxon>Perkinsea</taxon>
        <taxon>Perkinsida</taxon>
        <taxon>Perkinsidae</taxon>
        <taxon>Perkinsus</taxon>
    </lineage>
</organism>
<feature type="transmembrane region" description="Helical" evidence="2">
    <location>
        <begin position="162"/>
        <end position="178"/>
    </location>
</feature>
<evidence type="ECO:0000256" key="2">
    <source>
        <dbReference type="SAM" id="Phobius"/>
    </source>
</evidence>
<keyword evidence="2" id="KW-0812">Transmembrane</keyword>
<feature type="transmembrane region" description="Helical" evidence="2">
    <location>
        <begin position="226"/>
        <end position="244"/>
    </location>
</feature>
<gene>
    <name evidence="3" type="ORF">FOZ61_007446</name>
</gene>
<name>A0A7J6L900_PEROL</name>
<feature type="transmembrane region" description="Helical" evidence="2">
    <location>
        <begin position="31"/>
        <end position="49"/>
    </location>
</feature>
<accession>A0A7J6L900</accession>
<feature type="region of interest" description="Disordered" evidence="1">
    <location>
        <begin position="699"/>
        <end position="734"/>
    </location>
</feature>
<feature type="transmembrane region" description="Helical" evidence="2">
    <location>
        <begin position="184"/>
        <end position="205"/>
    </location>
</feature>
<feature type="non-terminal residue" evidence="3">
    <location>
        <position position="1"/>
    </location>
</feature>
<sequence length="734" mass="81825">MLSECRDRAALGSRQCSGVGERRPYLEEVRLVIAVSMFYGTCAILMVVANKLTLQAYASPFLSLWLQSVIAVLCLLAANRAHPHLLGLSLPASPKSLLIAMYEHLDLCIVSSLSLVFASLCLMRVDASSFQVVARALNTPMSLGLSWMLLPKDRQSTTQLEVLGCTCVTAGFVVIVLFDRISVSAAGAFFGFLASLVTAVHTLVIKRQDIRNGFEEGKSKPSLTSFDTVLVSNTAYILFGLPFLCLDVKSSLQDLIALSLHLDYLVQVIVTAMLAILFNVAVVLQITHTSTVTYSIVSALRGGDSELEESYMGLRSGRVVQVQMLICAYLFGESLTTGKILGVSCVVSGTLTTWGIVEHMAFTLTKDNSQEFLVEPSSVPTWRQSPRSLCHIRLTSAMDKHSTGEFNLANHRWHDELLGFDGIVRATASRNEVNLHYHLFLHCGNGEKLLMTENTLRRFDKEGEMHWIKQSPRAVLKGFDEALGDLRKSGWELEELGDWYFTGTLNATIRDMVAEFFSRAIFGVALGDPSSSDWIRLLENPNVISVREDPNMLTVLDNCDLRARWVRYVRENFKILKLSKKGSKTLCWLKERHERTPRLNPSVEEPVSLKVRRSALLYPSPQLKDGKEAVELATGTVVSLDLINADELLSCDSGAFFLRVKAESQSGYLRVSDAPYEEEPILLTASGVPRRFIARRFTEEKVEGRSHRQQSRPAQQPRVRVSQQSRPTQQQQQQ</sequence>
<dbReference type="AlphaFoldDB" id="A0A7J6L900"/>
<keyword evidence="2" id="KW-0472">Membrane</keyword>
<dbReference type="Proteomes" id="UP000570595">
    <property type="component" value="Unassembled WGS sequence"/>
</dbReference>
<keyword evidence="2" id="KW-1133">Transmembrane helix</keyword>
<comment type="caution">
    <text evidence="3">The sequence shown here is derived from an EMBL/GenBank/DDBJ whole genome shotgun (WGS) entry which is preliminary data.</text>
</comment>
<feature type="compositionally biased region" description="Low complexity" evidence="1">
    <location>
        <begin position="712"/>
        <end position="734"/>
    </location>
</feature>
<dbReference type="OrthoDB" id="5547497at2759"/>
<proteinExistence type="predicted"/>
<evidence type="ECO:0000256" key="1">
    <source>
        <dbReference type="SAM" id="MobiDB-lite"/>
    </source>
</evidence>
<dbReference type="EMBL" id="JABAHT010000453">
    <property type="protein sequence ID" value="KAF4655674.1"/>
    <property type="molecule type" value="Genomic_DNA"/>
</dbReference>
<feature type="transmembrane region" description="Helical" evidence="2">
    <location>
        <begin position="264"/>
        <end position="284"/>
    </location>
</feature>
<protein>
    <submittedName>
        <fullName evidence="3">Uncharacterized protein</fullName>
    </submittedName>
</protein>
<feature type="transmembrane region" description="Helical" evidence="2">
    <location>
        <begin position="61"/>
        <end position="78"/>
    </location>
</feature>